<reference evidence="3 4" key="1">
    <citation type="submission" date="2019-12" db="EMBL/GenBank/DDBJ databases">
        <authorList>
            <person name="Zhang Y.-J."/>
        </authorList>
    </citation>
    <scope>NUCLEOTIDE SEQUENCE [LARGE SCALE GENOMIC DNA]</scope>
    <source>
        <strain evidence="3 4">CY05</strain>
    </source>
</reference>
<organism evidence="3 4">
    <name type="scientific">Parasedimentitalea huanghaiensis</name>
    <dbReference type="NCBI Taxonomy" id="2682100"/>
    <lineage>
        <taxon>Bacteria</taxon>
        <taxon>Pseudomonadati</taxon>
        <taxon>Pseudomonadota</taxon>
        <taxon>Alphaproteobacteria</taxon>
        <taxon>Rhodobacterales</taxon>
        <taxon>Paracoccaceae</taxon>
        <taxon>Parasedimentitalea</taxon>
    </lineage>
</organism>
<evidence type="ECO:0000259" key="2">
    <source>
        <dbReference type="Pfam" id="PF01370"/>
    </source>
</evidence>
<dbReference type="Gene3D" id="3.40.50.720">
    <property type="entry name" value="NAD(P)-binding Rossmann-like Domain"/>
    <property type="match status" value="1"/>
</dbReference>
<gene>
    <name evidence="3" type="ORF">GO984_15845</name>
</gene>
<accession>A0A6L6WHJ0</accession>
<dbReference type="PRINTS" id="PR01713">
    <property type="entry name" value="NUCEPIMERASE"/>
</dbReference>
<comment type="caution">
    <text evidence="3">The sequence shown here is derived from an EMBL/GenBank/DDBJ whole genome shotgun (WGS) entry which is preliminary data.</text>
</comment>
<protein>
    <submittedName>
        <fullName evidence="3">NAD-dependent epimerase/dehydratase family protein</fullName>
    </submittedName>
</protein>
<proteinExistence type="predicted"/>
<dbReference type="Proteomes" id="UP000478892">
    <property type="component" value="Unassembled WGS sequence"/>
</dbReference>
<dbReference type="InterPro" id="IPR001509">
    <property type="entry name" value="Epimerase_deHydtase"/>
</dbReference>
<evidence type="ECO:0000256" key="1">
    <source>
        <dbReference type="ARBA" id="ARBA00023027"/>
    </source>
</evidence>
<dbReference type="AlphaFoldDB" id="A0A6L6WHJ0"/>
<dbReference type="Pfam" id="PF01370">
    <property type="entry name" value="Epimerase"/>
    <property type="match status" value="1"/>
</dbReference>
<dbReference type="SUPFAM" id="SSF51735">
    <property type="entry name" value="NAD(P)-binding Rossmann-fold domains"/>
    <property type="match status" value="1"/>
</dbReference>
<name>A0A6L6WHJ0_9RHOB</name>
<dbReference type="EMBL" id="WQLV01000010">
    <property type="protein sequence ID" value="MVO17286.1"/>
    <property type="molecule type" value="Genomic_DNA"/>
</dbReference>
<keyword evidence="4" id="KW-1185">Reference proteome</keyword>
<keyword evidence="1" id="KW-0520">NAD</keyword>
<sequence length="341" mass="37582">MLDQKLTPHRTALVTGSAGFIGYHLSARLLAEGWRVIGLDCLSPYYDVTLKERRHAVLQESAEFIPVIGKLEDPGLLMQLFAEHQPDAVVHLAAQAGVRHSIDAPRDYVESNLVGTFELLEAGRAHPPAHMLLASTSSVYGANTEMPFNERMQVETQMSFYAATKKATESMAHSYAHLYQLPTTMFRFFTVYGPWGRPDMALFKFTRAMLAGEAIDVYNHGRMSRDFTYIDDLIAGICGLIEAVPGDAPVSDRDSLSPVAPFRSVNIGANAPTPLMDYISAIETAIGIEARKNMLDMQAGDVPATWADAGLLQDLTGVSAKVDVVTGVRNFVDWYRDYYKA</sequence>
<evidence type="ECO:0000313" key="3">
    <source>
        <dbReference type="EMBL" id="MVO17286.1"/>
    </source>
</evidence>
<feature type="domain" description="NAD-dependent epimerase/dehydratase" evidence="2">
    <location>
        <begin position="12"/>
        <end position="243"/>
    </location>
</feature>
<evidence type="ECO:0000313" key="4">
    <source>
        <dbReference type="Proteomes" id="UP000478892"/>
    </source>
</evidence>
<dbReference type="RefSeq" id="WP_157023597.1">
    <property type="nucleotide sequence ID" value="NZ_WQLV01000010.1"/>
</dbReference>
<dbReference type="PANTHER" id="PTHR43574">
    <property type="entry name" value="EPIMERASE-RELATED"/>
    <property type="match status" value="1"/>
</dbReference>
<dbReference type="InterPro" id="IPR036291">
    <property type="entry name" value="NAD(P)-bd_dom_sf"/>
</dbReference>